<organism evidence="2 3">
    <name type="scientific">Laspinema palackyanum D2a</name>
    <dbReference type="NCBI Taxonomy" id="2953684"/>
    <lineage>
        <taxon>Bacteria</taxon>
        <taxon>Bacillati</taxon>
        <taxon>Cyanobacteriota</taxon>
        <taxon>Cyanophyceae</taxon>
        <taxon>Oscillatoriophycideae</taxon>
        <taxon>Oscillatoriales</taxon>
        <taxon>Laspinemataceae</taxon>
        <taxon>Laspinema</taxon>
        <taxon>Laspinema palackyanum</taxon>
    </lineage>
</organism>
<feature type="domain" description="ASCH" evidence="1">
    <location>
        <begin position="14"/>
        <end position="101"/>
    </location>
</feature>
<dbReference type="InterPro" id="IPR007374">
    <property type="entry name" value="ASCH_domain"/>
</dbReference>
<comment type="caution">
    <text evidence="2">The sequence shown here is derived from an EMBL/GenBank/DDBJ whole genome shotgun (WGS) entry which is preliminary data.</text>
</comment>
<proteinExistence type="predicted"/>
<gene>
    <name evidence="2" type="ORF">NG799_02075</name>
</gene>
<dbReference type="Proteomes" id="UP001525890">
    <property type="component" value="Unassembled WGS sequence"/>
</dbReference>
<protein>
    <submittedName>
        <fullName evidence="2">ASCH domain-containing protein</fullName>
    </submittedName>
</protein>
<evidence type="ECO:0000313" key="3">
    <source>
        <dbReference type="Proteomes" id="UP001525890"/>
    </source>
</evidence>
<sequence>MSQTMEQLQLIRGLTLWQPWAGLIANKIKNIETRSWGTNYRGTILIHSAKRPVYQSELEPFTEYISDFDFTQDLGKIVAIAQLTDCILMTEEFIEQQSELERLCGNWQPGRYAWKLTQIRKIDPIPCLGKQGLWIPPKDLIAKLILDQLI</sequence>
<accession>A0ABT2MK49</accession>
<dbReference type="InterPro" id="IPR015947">
    <property type="entry name" value="PUA-like_sf"/>
</dbReference>
<evidence type="ECO:0000259" key="1">
    <source>
        <dbReference type="Pfam" id="PF04266"/>
    </source>
</evidence>
<dbReference type="Gene3D" id="2.30.130.30">
    <property type="entry name" value="Hypothetical protein"/>
    <property type="match status" value="1"/>
</dbReference>
<dbReference type="EMBL" id="JAMXFF010000002">
    <property type="protein sequence ID" value="MCT7965120.1"/>
    <property type="molecule type" value="Genomic_DNA"/>
</dbReference>
<dbReference type="CDD" id="cd06554">
    <property type="entry name" value="ASCH_ASC-1_like"/>
    <property type="match status" value="1"/>
</dbReference>
<dbReference type="Pfam" id="PF04266">
    <property type="entry name" value="ASCH"/>
    <property type="match status" value="1"/>
</dbReference>
<evidence type="ECO:0000313" key="2">
    <source>
        <dbReference type="EMBL" id="MCT7965120.1"/>
    </source>
</evidence>
<dbReference type="RefSeq" id="WP_368004840.1">
    <property type="nucleotide sequence ID" value="NZ_JAMXFF010000002.1"/>
</dbReference>
<keyword evidence="3" id="KW-1185">Reference proteome</keyword>
<name>A0ABT2MK49_9CYAN</name>
<reference evidence="2 3" key="1">
    <citation type="journal article" date="2022" name="Front. Microbiol.">
        <title>High genomic differentiation and limited gene flow indicate recent cryptic speciation within the genus Laspinema (cyanobacteria).</title>
        <authorList>
            <person name="Stanojkovic A."/>
            <person name="Skoupy S."/>
            <person name="Skaloud P."/>
            <person name="Dvorak P."/>
        </authorList>
    </citation>
    <scope>NUCLEOTIDE SEQUENCE [LARGE SCALE GENOMIC DNA]</scope>
    <source>
        <strain evidence="2 3">D2a</strain>
    </source>
</reference>
<dbReference type="SUPFAM" id="SSF88697">
    <property type="entry name" value="PUA domain-like"/>
    <property type="match status" value="1"/>
</dbReference>